<dbReference type="OrthoDB" id="65716at2759"/>
<dbReference type="GO" id="GO:0090173">
    <property type="term" value="P:regulation of synaptonemal complex assembly"/>
    <property type="evidence" value="ECO:0007669"/>
    <property type="project" value="InterPro"/>
</dbReference>
<dbReference type="Proteomes" id="UP000756346">
    <property type="component" value="Unassembled WGS sequence"/>
</dbReference>
<keyword evidence="3" id="KW-1185">Reference proteome</keyword>
<gene>
    <name evidence="2" type="ORF">B0I36DRAFT_377178</name>
</gene>
<dbReference type="Pfam" id="PF08631">
    <property type="entry name" value="SPO22"/>
    <property type="match status" value="1"/>
</dbReference>
<dbReference type="PANTHER" id="PTHR40375">
    <property type="entry name" value="SPORULATION-SPECIFIC PROTEIN 22"/>
    <property type="match status" value="1"/>
</dbReference>
<dbReference type="AlphaFoldDB" id="A0A9P8XWK1"/>
<comment type="caution">
    <text evidence="2">The sequence shown here is derived from an EMBL/GenBank/DDBJ whole genome shotgun (WGS) entry which is preliminary data.</text>
</comment>
<accession>A0A9P8XWK1</accession>
<dbReference type="GeneID" id="70190075"/>
<protein>
    <submittedName>
        <fullName evidence="2">Meiosis protein SPO22/ZIP4 like-domain-containing protein</fullName>
    </submittedName>
</protein>
<sequence>MHESQVQCDAFSTRSPFSFSGEPAFCHDLRREFPHTTDAPSRKVLEDKLESHIHTVASSSLKNLASPQYQELDTAGTDLWNLCARLRRQSQHSDAATSASTPSRLLTLVRLYSFMILALAQSSAEHHSTANNLIRLHRLAIKTGRACIDEGEISLASDVLRKAVEYKTMLSKLEDALPEGEGPGYRAPETECWMLQTTIAWKDNRLELVEHFHTKLDEIKGDMTTEHIERFADTIFAIGQNLSARNEWSTATKWLQRAYIWINTPEIDQLSKEGAELRLAITRSLIQAHLHTEASDNMEQAENLIQSLEGEIGNTMMVLLLRLEILVATPGESFDSSSYASVMRRMIETTEMSDITFKVIVHHIRKLEDKSPSTSMDLVDQFLRMKVLPTTRADWIERLVVLRTHMATSHRETEITSQGMTVLLDQIKDVAQTPFSATATNAIQTIQLLWKKIDANYSSGEYALAVSWCRVALHPMLEQCGPVNAAKISRKLLICAAENNDLETAIQTFRNMSESARNEPSSLFLGFKIGIQSENALLAQECLDSIAQQTTANMRYLYACCLEAQKVNEKSCVLSALQHIARKYDQCAQGSVHTPALLRSIIRLQLGLLNDTVHLLKDDPRDEQGDKLFTIAELDWFCKNAYNLGLKHTATWDISLVVRLFEVCISVMQYYPPDLPAQPACDILLRNLFCHFMVATALLAIARAEDNIEKQLQHYLIMRKKVKAFDEMLECEKGKLDDVLIDDLELKLSTLLVFDFEGAICLKSYDDLDSIILRAKLLEEAAAYQAMADCLLRAANVPSQTLYATLRKLANEIWALERFNVDRVAKYMRCLLQAMLPCNPDYPLRIIEEVVRFVKEAAESDNAFPDTEVEWFIATAFNHGVDLYGNGEDELSKKWFGYAMTLAHYYQDGGIMEKDLQERSTRLQWDG</sequence>
<evidence type="ECO:0000256" key="1">
    <source>
        <dbReference type="ARBA" id="ARBA00023254"/>
    </source>
</evidence>
<keyword evidence="1" id="KW-0469">Meiosis</keyword>
<reference evidence="2" key="1">
    <citation type="journal article" date="2021" name="Nat. Commun.">
        <title>Genetic determinants of endophytism in the Arabidopsis root mycobiome.</title>
        <authorList>
            <person name="Mesny F."/>
            <person name="Miyauchi S."/>
            <person name="Thiergart T."/>
            <person name="Pickel B."/>
            <person name="Atanasova L."/>
            <person name="Karlsson M."/>
            <person name="Huettel B."/>
            <person name="Barry K.W."/>
            <person name="Haridas S."/>
            <person name="Chen C."/>
            <person name="Bauer D."/>
            <person name="Andreopoulos W."/>
            <person name="Pangilinan J."/>
            <person name="LaButti K."/>
            <person name="Riley R."/>
            <person name="Lipzen A."/>
            <person name="Clum A."/>
            <person name="Drula E."/>
            <person name="Henrissat B."/>
            <person name="Kohler A."/>
            <person name="Grigoriev I.V."/>
            <person name="Martin F.M."/>
            <person name="Hacquard S."/>
        </authorList>
    </citation>
    <scope>NUCLEOTIDE SEQUENCE</scope>
    <source>
        <strain evidence="2">MPI-CAGE-CH-0230</strain>
    </source>
</reference>
<organism evidence="2 3">
    <name type="scientific">Microdochium trichocladiopsis</name>
    <dbReference type="NCBI Taxonomy" id="1682393"/>
    <lineage>
        <taxon>Eukaryota</taxon>
        <taxon>Fungi</taxon>
        <taxon>Dikarya</taxon>
        <taxon>Ascomycota</taxon>
        <taxon>Pezizomycotina</taxon>
        <taxon>Sordariomycetes</taxon>
        <taxon>Xylariomycetidae</taxon>
        <taxon>Xylariales</taxon>
        <taxon>Microdochiaceae</taxon>
        <taxon>Microdochium</taxon>
    </lineage>
</organism>
<dbReference type="GO" id="GO:0051321">
    <property type="term" value="P:meiotic cell cycle"/>
    <property type="evidence" value="ECO:0007669"/>
    <property type="project" value="UniProtKB-KW"/>
</dbReference>
<evidence type="ECO:0000313" key="3">
    <source>
        <dbReference type="Proteomes" id="UP000756346"/>
    </source>
</evidence>
<dbReference type="EMBL" id="JAGTJQ010000010">
    <property type="protein sequence ID" value="KAH7021231.1"/>
    <property type="molecule type" value="Genomic_DNA"/>
</dbReference>
<name>A0A9P8XWK1_9PEZI</name>
<dbReference type="InterPro" id="IPR039057">
    <property type="entry name" value="Spo22/ZIP4"/>
</dbReference>
<dbReference type="InterPro" id="IPR013940">
    <property type="entry name" value="Spo22/ZIP4/TEX11"/>
</dbReference>
<dbReference type="RefSeq" id="XP_046007432.1">
    <property type="nucleotide sequence ID" value="XM_046160529.1"/>
</dbReference>
<proteinExistence type="predicted"/>
<dbReference type="PANTHER" id="PTHR40375:SF2">
    <property type="entry name" value="SPORULATION-SPECIFIC PROTEIN 22"/>
    <property type="match status" value="1"/>
</dbReference>
<evidence type="ECO:0000313" key="2">
    <source>
        <dbReference type="EMBL" id="KAH7021231.1"/>
    </source>
</evidence>